<evidence type="ECO:0000313" key="2">
    <source>
        <dbReference type="EMBL" id="KAL3870194.1"/>
    </source>
</evidence>
<dbReference type="AlphaFoldDB" id="A0ABD3W8I5"/>
<gene>
    <name evidence="2" type="ORF">ACJMK2_038275</name>
</gene>
<organism evidence="2 3">
    <name type="scientific">Sinanodonta woodiana</name>
    <name type="common">Chinese pond mussel</name>
    <name type="synonym">Anodonta woodiana</name>
    <dbReference type="NCBI Taxonomy" id="1069815"/>
    <lineage>
        <taxon>Eukaryota</taxon>
        <taxon>Metazoa</taxon>
        <taxon>Spiralia</taxon>
        <taxon>Lophotrochozoa</taxon>
        <taxon>Mollusca</taxon>
        <taxon>Bivalvia</taxon>
        <taxon>Autobranchia</taxon>
        <taxon>Heteroconchia</taxon>
        <taxon>Palaeoheterodonta</taxon>
        <taxon>Unionida</taxon>
        <taxon>Unionoidea</taxon>
        <taxon>Unionidae</taxon>
        <taxon>Unioninae</taxon>
        <taxon>Sinanodonta</taxon>
    </lineage>
</organism>
<sequence length="398" mass="46265">MMSTARLREIYSQEIKHRKFVCVMNDVAKSQQDQLDGYLDKEKDDTRVRMDKSIVDTRKTIVRQRVLKKCMKQKVEELEKTNATKLYGKYRGIPVETFTGQIDVYLEENHPRVRRKQKIQELFDEGLEKGAILDKKTIKEKITDYFSTPLVQPRLPSQRRDKLSSFLPAIDSFYTGDIKASENRAEFVTKRTRERKDNDTDPNGGETTVRLFTKARRYRRQEKKDEKHDENIVHSAVPKRRQPTDTETDESKRPQTLPPIKVVSQTPSSKECKDVKDSLLELSSRVSVKRGLSEQINEKKDALRKISDSNETVRRRKIKVDKLEMAGKSSSDSDKENRENKNERKKKLKEEKSEATATSNDYGNERSEMKEILSKNEEGTKYSLPPLKKTGPAPQTEF</sequence>
<name>A0ABD3W8I5_SINWO</name>
<keyword evidence="3" id="KW-1185">Reference proteome</keyword>
<proteinExistence type="predicted"/>
<feature type="region of interest" description="Disordered" evidence="1">
    <location>
        <begin position="189"/>
        <end position="274"/>
    </location>
</feature>
<evidence type="ECO:0000256" key="1">
    <source>
        <dbReference type="SAM" id="MobiDB-lite"/>
    </source>
</evidence>
<feature type="compositionally biased region" description="Basic and acidic residues" evidence="1">
    <location>
        <begin position="222"/>
        <end position="232"/>
    </location>
</feature>
<feature type="compositionally biased region" description="Basic and acidic residues" evidence="1">
    <location>
        <begin position="189"/>
        <end position="199"/>
    </location>
</feature>
<comment type="caution">
    <text evidence="2">The sequence shown here is derived from an EMBL/GenBank/DDBJ whole genome shotgun (WGS) entry which is preliminary data.</text>
</comment>
<reference evidence="2 3" key="1">
    <citation type="submission" date="2024-11" db="EMBL/GenBank/DDBJ databases">
        <title>Chromosome-level genome assembly of the freshwater bivalve Anodonta woodiana.</title>
        <authorList>
            <person name="Chen X."/>
        </authorList>
    </citation>
    <scope>NUCLEOTIDE SEQUENCE [LARGE SCALE GENOMIC DNA]</scope>
    <source>
        <strain evidence="2">MN2024</strain>
        <tissue evidence="2">Gills</tissue>
    </source>
</reference>
<dbReference type="Proteomes" id="UP001634394">
    <property type="component" value="Unassembled WGS sequence"/>
</dbReference>
<dbReference type="EMBL" id="JBJQND010000007">
    <property type="protein sequence ID" value="KAL3870194.1"/>
    <property type="molecule type" value="Genomic_DNA"/>
</dbReference>
<feature type="region of interest" description="Disordered" evidence="1">
    <location>
        <begin position="321"/>
        <end position="398"/>
    </location>
</feature>
<feature type="compositionally biased region" description="Basic and acidic residues" evidence="1">
    <location>
        <begin position="363"/>
        <end position="380"/>
    </location>
</feature>
<feature type="compositionally biased region" description="Basic and acidic residues" evidence="1">
    <location>
        <begin position="321"/>
        <end position="354"/>
    </location>
</feature>
<accession>A0ABD3W8I5</accession>
<protein>
    <submittedName>
        <fullName evidence="2">Uncharacterized protein</fullName>
    </submittedName>
</protein>
<evidence type="ECO:0000313" key="3">
    <source>
        <dbReference type="Proteomes" id="UP001634394"/>
    </source>
</evidence>